<keyword evidence="7" id="KW-0999">Mitochondrion inner membrane</keyword>
<accession>A0A8R1SH10</accession>
<evidence type="ECO:0000259" key="14">
    <source>
        <dbReference type="PROSITE" id="PS50222"/>
    </source>
</evidence>
<evidence type="ECO:0000313" key="16">
    <source>
        <dbReference type="Proteomes" id="UP000070412"/>
    </source>
</evidence>
<keyword evidence="5" id="KW-0479">Metal-binding</keyword>
<protein>
    <recommendedName>
        <fullName evidence="14">EF-hand domain-containing protein</fullName>
    </recommendedName>
</protein>
<keyword evidence="9" id="KW-0809">Transit peptide</keyword>
<dbReference type="Gene3D" id="1.10.238.10">
    <property type="entry name" value="EF-hand"/>
    <property type="match status" value="1"/>
</dbReference>
<keyword evidence="6" id="KW-0677">Repeat</keyword>
<comment type="subcellular location">
    <subcellularLocation>
        <location evidence="1">Mitochondrion inner membrane</location>
    </subcellularLocation>
    <subcellularLocation>
        <location evidence="2">Mitochondrion intermembrane space</location>
    </subcellularLocation>
</comment>
<dbReference type="InterPro" id="IPR039800">
    <property type="entry name" value="MICU1/2/3"/>
</dbReference>
<evidence type="ECO:0000256" key="9">
    <source>
        <dbReference type="ARBA" id="ARBA00022946"/>
    </source>
</evidence>
<evidence type="ECO:0000256" key="11">
    <source>
        <dbReference type="ARBA" id="ARBA00023128"/>
    </source>
</evidence>
<dbReference type="InterPro" id="IPR011992">
    <property type="entry name" value="EF-hand-dom_pair"/>
</dbReference>
<dbReference type="PROSITE" id="PS00018">
    <property type="entry name" value="EF_HAND_1"/>
    <property type="match status" value="1"/>
</dbReference>
<proteinExistence type="inferred from homology"/>
<keyword evidence="12" id="KW-0472">Membrane</keyword>
<evidence type="ECO:0000256" key="1">
    <source>
        <dbReference type="ARBA" id="ARBA00004273"/>
    </source>
</evidence>
<keyword evidence="8" id="KW-0106">Calcium</keyword>
<evidence type="ECO:0000256" key="10">
    <source>
        <dbReference type="ARBA" id="ARBA00023065"/>
    </source>
</evidence>
<evidence type="ECO:0000256" key="2">
    <source>
        <dbReference type="ARBA" id="ARBA00004569"/>
    </source>
</evidence>
<dbReference type="PANTHER" id="PTHR12294:SF1">
    <property type="entry name" value="CALCIUM UPTAKE PROTEIN 1, MITOCHONDRIAL"/>
    <property type="match status" value="1"/>
</dbReference>
<dbReference type="OrthoDB" id="10056860at2759"/>
<name>A0A8R1SH10_SARSC</name>
<evidence type="ECO:0000256" key="12">
    <source>
        <dbReference type="ARBA" id="ARBA00023136"/>
    </source>
</evidence>
<evidence type="ECO:0000313" key="15">
    <source>
        <dbReference type="EnsemblMetazoa" id="KAF7488277.1"/>
    </source>
</evidence>
<sequence length="530" mass="62834">MFNKLLLDNLLSSTRRDYRFIVRNSSVFVCKLSHCSYQQDVEKVKRESKQSILRLPKLILDNKQWQSSLFIPITRSDRIQFFFGDHRYQYQQRREFKPVNHFTGPQKRFGDRAFEYLLTFLGSWCFFYALFDIKYIWENSVPEKIAKPVQKFREKIANFVKSNFRKADSLGLQDRCDDQSDSELPLLASEKNNSSIDLKILKHKIIDSLISVFKYDYESSINGFRWRRIIEYENRIRMYSNPEKVFRYFATVKLIHSETESEVFMTPEDFWRSITPSVKQPDHYGLDKYKIFDLSKKSHQDHRDFNIKSDSIFFKLSKNGLINFTDFLFLLTVISVSSRNFKIAFRMFDFNGDGQVEYEEFAKVQNAILAQTSHGRKLGKSNRYKGLSSAVSRYFFGENLDRRLSIDEFVRFQESLQKELLMLEFERKNPDPLTNRISEIDFADLLVVYAQFSQRKKQRMNQRLRTRFSKRISPNDNDGISFDDYLDFFHFLKNINDVDIALAMYNIAGVSIDQGSAIRSSLNNCLIIIF</sequence>
<evidence type="ECO:0000256" key="5">
    <source>
        <dbReference type="ARBA" id="ARBA00022723"/>
    </source>
</evidence>
<evidence type="ECO:0000256" key="6">
    <source>
        <dbReference type="ARBA" id="ARBA00022737"/>
    </source>
</evidence>
<keyword evidence="3" id="KW-0813">Transport</keyword>
<comment type="similarity">
    <text evidence="13">Belongs to the MICU1 family. MICU1 subfamily.</text>
</comment>
<reference evidence="15" key="2">
    <citation type="submission" date="2022-06" db="UniProtKB">
        <authorList>
            <consortium name="EnsemblMetazoa"/>
        </authorList>
    </citation>
    <scope>IDENTIFICATION</scope>
</reference>
<dbReference type="Proteomes" id="UP000070412">
    <property type="component" value="Unassembled WGS sequence"/>
</dbReference>
<dbReference type="InterPro" id="IPR002048">
    <property type="entry name" value="EF_hand_dom"/>
</dbReference>
<evidence type="ECO:0000256" key="4">
    <source>
        <dbReference type="ARBA" id="ARBA00022568"/>
    </source>
</evidence>
<dbReference type="PANTHER" id="PTHR12294">
    <property type="entry name" value="EF HAND DOMAIN FAMILY A1,A2-RELATED"/>
    <property type="match status" value="1"/>
</dbReference>
<dbReference type="SUPFAM" id="SSF47473">
    <property type="entry name" value="EF-hand"/>
    <property type="match status" value="1"/>
</dbReference>
<dbReference type="EnsemblMetazoa" id="SSS_3450s_mrna">
    <property type="protein sequence ID" value="KAF7488277.1"/>
    <property type="gene ID" value="SSS_3450"/>
</dbReference>
<evidence type="ECO:0000256" key="7">
    <source>
        <dbReference type="ARBA" id="ARBA00022792"/>
    </source>
</evidence>
<dbReference type="InterPro" id="IPR018247">
    <property type="entry name" value="EF_Hand_1_Ca_BS"/>
</dbReference>
<keyword evidence="4" id="KW-0109">Calcium transport</keyword>
<keyword evidence="10" id="KW-0406">Ion transport</keyword>
<evidence type="ECO:0000256" key="3">
    <source>
        <dbReference type="ARBA" id="ARBA00022448"/>
    </source>
</evidence>
<keyword evidence="11" id="KW-0496">Mitochondrion</keyword>
<dbReference type="PROSITE" id="PS50222">
    <property type="entry name" value="EF_HAND_2"/>
    <property type="match status" value="1"/>
</dbReference>
<evidence type="ECO:0000256" key="8">
    <source>
        <dbReference type="ARBA" id="ARBA00022837"/>
    </source>
</evidence>
<keyword evidence="16" id="KW-1185">Reference proteome</keyword>
<reference evidence="16" key="1">
    <citation type="journal article" date="2020" name="PLoS Negl. Trop. Dis.">
        <title>High-quality nuclear genome for Sarcoptes scabiei-A critical resource for a neglected parasite.</title>
        <authorList>
            <person name="Korhonen P.K."/>
            <person name="Gasser R.B."/>
            <person name="Ma G."/>
            <person name="Wang T."/>
            <person name="Stroehlein A.J."/>
            <person name="Young N.D."/>
            <person name="Ang C.S."/>
            <person name="Fernando D.D."/>
            <person name="Lu H.C."/>
            <person name="Taylor S."/>
            <person name="Reynolds S.L."/>
            <person name="Mofiz E."/>
            <person name="Najaraj S.H."/>
            <person name="Gowda H."/>
            <person name="Madugundu A."/>
            <person name="Renuse S."/>
            <person name="Holt D."/>
            <person name="Pandey A."/>
            <person name="Papenfuss A.T."/>
            <person name="Fischer K."/>
        </authorList>
    </citation>
    <scope>NUCLEOTIDE SEQUENCE [LARGE SCALE GENOMIC DNA]</scope>
</reference>
<organism evidence="15 16">
    <name type="scientific">Sarcoptes scabiei</name>
    <name type="common">Itch mite</name>
    <name type="synonym">Acarus scabiei</name>
    <dbReference type="NCBI Taxonomy" id="52283"/>
    <lineage>
        <taxon>Eukaryota</taxon>
        <taxon>Metazoa</taxon>
        <taxon>Ecdysozoa</taxon>
        <taxon>Arthropoda</taxon>
        <taxon>Chelicerata</taxon>
        <taxon>Arachnida</taxon>
        <taxon>Acari</taxon>
        <taxon>Acariformes</taxon>
        <taxon>Sarcoptiformes</taxon>
        <taxon>Astigmata</taxon>
        <taxon>Psoroptidia</taxon>
        <taxon>Sarcoptoidea</taxon>
        <taxon>Sarcoptidae</taxon>
        <taxon>Sarcoptinae</taxon>
        <taxon>Sarcoptes</taxon>
    </lineage>
</organism>
<evidence type="ECO:0000256" key="13">
    <source>
        <dbReference type="ARBA" id="ARBA00038333"/>
    </source>
</evidence>
<feature type="domain" description="EF-hand" evidence="14">
    <location>
        <begin position="336"/>
        <end position="371"/>
    </location>
</feature>